<keyword evidence="1" id="KW-0540">Nuclease</keyword>
<keyword evidence="1" id="KW-0378">Hydrolase</keyword>
<keyword evidence="2" id="KW-1185">Reference proteome</keyword>
<proteinExistence type="predicted"/>
<evidence type="ECO:0000313" key="1">
    <source>
        <dbReference type="EMBL" id="AGP24934.1"/>
    </source>
</evidence>
<dbReference type="Proteomes" id="UP000014902">
    <property type="component" value="Segment"/>
</dbReference>
<protein>
    <submittedName>
        <fullName evidence="1">HNH endonuclease</fullName>
    </submittedName>
</protein>
<gene>
    <name evidence="1" type="ORF">Jersey_46</name>
</gene>
<name>S4X598_9CAUD</name>
<accession>S4X598</accession>
<reference evidence="1 2" key="1">
    <citation type="submission" date="2013-05" db="EMBL/GenBank/DDBJ databases">
        <authorList>
            <person name="Anany H."/>
            <person name="Corbeil J."/>
            <person name="Kropinski A.M."/>
            <person name="Moineau S."/>
            <person name="Plante P.-L."/>
            <person name="Tremblay D."/>
        </authorList>
    </citation>
    <scope>NUCLEOTIDE SEQUENCE [LARGE SCALE GENOMIC DNA]</scope>
</reference>
<keyword evidence="1" id="KW-0255">Endonuclease</keyword>
<organism evidence="1 2">
    <name type="scientific">Salmonella phage Jersey</name>
    <dbReference type="NCBI Taxonomy" id="1340534"/>
    <lineage>
        <taxon>Viruses</taxon>
        <taxon>Duplodnaviria</taxon>
        <taxon>Heunggongvirae</taxon>
        <taxon>Uroviricota</taxon>
        <taxon>Caudoviricetes</taxon>
        <taxon>Sarkviridae</taxon>
        <taxon>Guernseyvirinae</taxon>
        <taxon>Jerseyvirus</taxon>
        <taxon>Jerseyvirus jersey</taxon>
    </lineage>
</organism>
<dbReference type="GeneID" id="16901039"/>
<sequence>MNRNELFDYDPDTGKLYWKISPSDKVKAGQEAGSNDVHGYTQVKVLGVVRKNAEKELGFHKNHGAIK</sequence>
<dbReference type="OrthoDB" id="21336at10239"/>
<evidence type="ECO:0000313" key="2">
    <source>
        <dbReference type="Proteomes" id="UP000014902"/>
    </source>
</evidence>
<dbReference type="KEGG" id="vg:16901039"/>
<dbReference type="EMBL" id="KF148055">
    <property type="protein sequence ID" value="AGP24934.1"/>
    <property type="molecule type" value="Genomic_DNA"/>
</dbReference>
<dbReference type="GO" id="GO:0004519">
    <property type="term" value="F:endonuclease activity"/>
    <property type="evidence" value="ECO:0007669"/>
    <property type="project" value="UniProtKB-KW"/>
</dbReference>
<dbReference type="RefSeq" id="YP_008239755.1">
    <property type="nucleotide sequence ID" value="NC_021777.1"/>
</dbReference>